<feature type="compositionally biased region" description="Polar residues" evidence="11">
    <location>
        <begin position="60"/>
        <end position="72"/>
    </location>
</feature>
<keyword evidence="7" id="KW-1000">Mitochondrion outer membrane</keyword>
<keyword evidence="7" id="KW-0472">Membrane</keyword>
<dbReference type="InterPro" id="IPR003959">
    <property type="entry name" value="ATPase_AAA_core"/>
</dbReference>
<organism evidence="13 14">
    <name type="scientific">Hibiscus sabdariffa</name>
    <name type="common">roselle</name>
    <dbReference type="NCBI Taxonomy" id="183260"/>
    <lineage>
        <taxon>Eukaryota</taxon>
        <taxon>Viridiplantae</taxon>
        <taxon>Streptophyta</taxon>
        <taxon>Embryophyta</taxon>
        <taxon>Tracheophyta</taxon>
        <taxon>Spermatophyta</taxon>
        <taxon>Magnoliopsida</taxon>
        <taxon>eudicotyledons</taxon>
        <taxon>Gunneridae</taxon>
        <taxon>Pentapetalae</taxon>
        <taxon>rosids</taxon>
        <taxon>malvids</taxon>
        <taxon>Malvales</taxon>
        <taxon>Malvaceae</taxon>
        <taxon>Malvoideae</taxon>
        <taxon>Hibiscus</taxon>
    </lineage>
</organism>
<dbReference type="InterPro" id="IPR056653">
    <property type="entry name" value="DUF7751"/>
</dbReference>
<evidence type="ECO:0000256" key="3">
    <source>
        <dbReference type="ARBA" id="ARBA00013245"/>
    </source>
</evidence>
<protein>
    <recommendedName>
        <fullName evidence="3">thiamine diphosphokinase</fullName>
        <ecNumber evidence="3">2.7.6.2</ecNumber>
    </recommendedName>
</protein>
<dbReference type="Proteomes" id="UP001396334">
    <property type="component" value="Unassembled WGS sequence"/>
</dbReference>
<feature type="compositionally biased region" description="Low complexity" evidence="11">
    <location>
        <begin position="12"/>
        <end position="33"/>
    </location>
</feature>
<gene>
    <name evidence="13" type="ORF">V6N11_037379</name>
</gene>
<proteinExistence type="predicted"/>
<evidence type="ECO:0000256" key="1">
    <source>
        <dbReference type="ARBA" id="ARBA00004514"/>
    </source>
</evidence>
<keyword evidence="9" id="KW-0496">Mitochondrion</keyword>
<evidence type="ECO:0000259" key="12">
    <source>
        <dbReference type="SMART" id="SM00382"/>
    </source>
</evidence>
<dbReference type="NCBIfam" id="TIGR01378">
    <property type="entry name" value="thi_PPkinase"/>
    <property type="match status" value="1"/>
</dbReference>
<comment type="function">
    <text evidence="10">Catalyzes the phosphorylation of thiamine to thiamine pyrophosphate (TPP). TPP is an active cofactor for enzymes involved in glycolysis and energy production. Plant leaves require high levels of TPP for photosynthesis and carbohydrate metabolism.</text>
</comment>
<dbReference type="Pfam" id="PF24933">
    <property type="entry name" value="DUF7751"/>
    <property type="match status" value="1"/>
</dbReference>
<evidence type="ECO:0000256" key="5">
    <source>
        <dbReference type="ARBA" id="ARBA00022741"/>
    </source>
</evidence>
<keyword evidence="14" id="KW-1185">Reference proteome</keyword>
<feature type="region of interest" description="Disordered" evidence="11">
    <location>
        <begin position="307"/>
        <end position="352"/>
    </location>
</feature>
<dbReference type="Pfam" id="PF04263">
    <property type="entry name" value="TPK_catalytic"/>
    <property type="match status" value="1"/>
</dbReference>
<keyword evidence="5" id="KW-0547">Nucleotide-binding</keyword>
<dbReference type="Pfam" id="PF17862">
    <property type="entry name" value="AAA_lid_3"/>
    <property type="match status" value="1"/>
</dbReference>
<reference evidence="13 14" key="1">
    <citation type="journal article" date="2024" name="G3 (Bethesda)">
        <title>Genome assembly of Hibiscus sabdariffa L. provides insights into metabolisms of medicinal natural products.</title>
        <authorList>
            <person name="Kim T."/>
        </authorList>
    </citation>
    <scope>NUCLEOTIDE SEQUENCE [LARGE SCALE GENOMIC DNA]</scope>
    <source>
        <strain evidence="13">TK-2024</strain>
        <tissue evidence="13">Old leaves</tissue>
    </source>
</reference>
<dbReference type="SUPFAM" id="SSF63862">
    <property type="entry name" value="Thiamin pyrophosphokinase, substrate-binding domain"/>
    <property type="match status" value="1"/>
</dbReference>
<dbReference type="InterPro" id="IPR036759">
    <property type="entry name" value="TPK_catalytic_sf"/>
</dbReference>
<evidence type="ECO:0000313" key="14">
    <source>
        <dbReference type="Proteomes" id="UP001396334"/>
    </source>
</evidence>
<dbReference type="Gene3D" id="2.60.200.20">
    <property type="match status" value="1"/>
</dbReference>
<sequence>MFNKKMVETRRSSSSSKRPLSSSPVTSSNPTSSKRSKASEPASSPTDGVSVPEPVKESGSDSPVTEIQSSDLRVSDVAKADDGSVPDKSAEADVENGTLVSPDSLDEAVVDAEKAEGLSGRVKKKPAKSASKVPWGKLLSQHSQNPHLVMSVTPFTAGQSRQCTLCLKDSNISNILCKVKHIESNGTSIALLEVTGGKGSVQVNGRAYRKNASLILNAGDELIFTSSGDHAYIFQQLTSDNLDAPGIPSSVSILEAQVAPINGIIEARSGDPSAVTGAATILASLSTKKNPDVSNLHSGCNMSDDCVPEVDMKDGAGDSDSDPAAASSKLKNVAPPPDVTNESPNLDTLGLDDSMDADNMKIPGSGYPLRPLLRILAGTASTDFDFTGSIAKILDGKREIRKKLKEFEPPTASISTKRQAFKDSLQEGTLSPVNIDVSFEKFPYFLSDTTKNVLIASTYVHLKCNKFAKYASDLPTMSPRILLSGPAGSEIFQETLAKALAKHFGARFLVVDSLLLPGGSTSKDADVVKETSRAERASIYTKRAGQAAALQQKRPTSSVEADITGVSLSSQLPKQEVSTATSKNYTFKKGDRVKFVGATSPSGLSSLQPALRGPTIGVRGKVVLAFEENGSSKIGVRFDRSIPEGNDLGGLCEEDHGFFCAASSLRLDSSGGDDVDKLVINEIFEVALNEIKSSPMILFVKDIEKSVAGNSDVYTALKSKLENLPANVVVIGSHTQMDNRKEKSHPGSLLFTKFGSNQTALLDLAFPDNFGRLHDRTKEAPKTMKQVTRLFPNKVMIQLPQDEALLLDWKQQLERDIETLKAQANVVNIRSVLNRSGLDCPDLESLSIKDQNLANESVEKVVGWALSHHFMRSSEALVKDAKLVISSESIKYGFSILQGIQNESKSLKKSLKDVVTENEFEKKLLADVIPPSDIGVSFDDIGALETVKDTLKELVMLPLQRPDLFCKGQLTKPCKGILLFGPPGTGKTMLAKAVATEAGANFINISMSSITSKWFGEGEKYVKAVFSLASKIAPSVIFVDEVDSMLGRRENPGEHEAMRKMKNEFMVNWDGLRTKDKERVLVLAATNRPFDLDEAVIRRLPRRLMVNLPDAPNREKILRVILAKEELSPNVDLEAIANMTEGYSGSDLKNLCVTAAHCPIREILEKEKKERALAVAEDRPAPCLYSSADVRSLLMDDFKYAHEQVCASVSSESTNMSELLQWNELYGEERPSLTVTATDEYENKAKLSLVVDSNRRIACLLGTGRPKRFGKQGHPDYLCFYLWERTAVIIVSCLLSLAPMDLMHHHSTFLLPTIPEDQRPSLTYALVVLNHNLPRFSPLLWKHAQLRLCADGGANRVYDEMPLLFPQEDASDVRRRFKPDIIKGDMDSIRKEVLDFYTCLGTNIVDKAHDQDTTDLHKCVTCIRDFAPASDKSNLCILVAGALGGRFDHEMGNVNVMCRFSSMRIILLSDDNLIHLLPRTHRHEIHIQPSVQGPHCGLIPIGMPSKSSTTTGLLWDLSKHTPFTFHFVAAAIVINLQGCSPDSQITRSRSLAA</sequence>
<dbReference type="SUPFAM" id="SSF63999">
    <property type="entry name" value="Thiamin pyrophosphokinase, catalytic domain"/>
    <property type="match status" value="1"/>
</dbReference>
<evidence type="ECO:0000256" key="10">
    <source>
        <dbReference type="ARBA" id="ARBA00025120"/>
    </source>
</evidence>
<dbReference type="InterPro" id="IPR003593">
    <property type="entry name" value="AAA+_ATPase"/>
</dbReference>
<keyword evidence="8" id="KW-0067">ATP-binding</keyword>
<dbReference type="InterPro" id="IPR036371">
    <property type="entry name" value="TPK_B1-bd_sf"/>
</dbReference>
<dbReference type="EC" id="2.7.6.2" evidence="3"/>
<evidence type="ECO:0000256" key="7">
    <source>
        <dbReference type="ARBA" id="ARBA00022787"/>
    </source>
</evidence>
<comment type="caution">
    <text evidence="13">The sequence shown here is derived from an EMBL/GenBank/DDBJ whole genome shotgun (WGS) entry which is preliminary data.</text>
</comment>
<dbReference type="InterPro" id="IPR027417">
    <property type="entry name" value="P-loop_NTPase"/>
</dbReference>
<dbReference type="InterPro" id="IPR003960">
    <property type="entry name" value="ATPase_AAA_CS"/>
</dbReference>
<evidence type="ECO:0000256" key="11">
    <source>
        <dbReference type="SAM" id="MobiDB-lite"/>
    </source>
</evidence>
<dbReference type="SUPFAM" id="SSF52540">
    <property type="entry name" value="P-loop containing nucleoside triphosphate hydrolases"/>
    <property type="match status" value="1"/>
</dbReference>
<feature type="compositionally biased region" description="Basic and acidic residues" evidence="11">
    <location>
        <begin position="73"/>
        <end position="82"/>
    </location>
</feature>
<dbReference type="InterPro" id="IPR008984">
    <property type="entry name" value="SMAD_FHA_dom_sf"/>
</dbReference>
<dbReference type="SMART" id="SM00382">
    <property type="entry name" value="AAA"/>
    <property type="match status" value="1"/>
</dbReference>
<feature type="region of interest" description="Disordered" evidence="11">
    <location>
        <begin position="1"/>
        <end position="103"/>
    </location>
</feature>
<dbReference type="SUPFAM" id="SSF49879">
    <property type="entry name" value="SMAD/FHA domain"/>
    <property type="match status" value="1"/>
</dbReference>
<evidence type="ECO:0000256" key="6">
    <source>
        <dbReference type="ARBA" id="ARBA00022777"/>
    </source>
</evidence>
<evidence type="ECO:0000256" key="8">
    <source>
        <dbReference type="ARBA" id="ARBA00022840"/>
    </source>
</evidence>
<dbReference type="Gene3D" id="3.40.50.300">
    <property type="entry name" value="P-loop containing nucleotide triphosphate hydrolases"/>
    <property type="match status" value="1"/>
</dbReference>
<feature type="domain" description="AAA+ ATPase" evidence="12">
    <location>
        <begin position="973"/>
        <end position="1110"/>
    </location>
</feature>
<dbReference type="CDD" id="cd07995">
    <property type="entry name" value="TPK"/>
    <property type="match status" value="1"/>
</dbReference>
<dbReference type="InterPro" id="IPR007371">
    <property type="entry name" value="TPK_catalytic"/>
</dbReference>
<evidence type="ECO:0000313" key="13">
    <source>
        <dbReference type="EMBL" id="KAK8982205.1"/>
    </source>
</evidence>
<evidence type="ECO:0000256" key="2">
    <source>
        <dbReference type="ARBA" id="ARBA00004572"/>
    </source>
</evidence>
<dbReference type="InterPro" id="IPR007373">
    <property type="entry name" value="Thiamin_PyroPKinase_B1-bd"/>
</dbReference>
<dbReference type="InterPro" id="IPR051701">
    <property type="entry name" value="Mito_OM_Translocase_MSP1"/>
</dbReference>
<accession>A0ABR2P1A9</accession>
<evidence type="ECO:0000256" key="9">
    <source>
        <dbReference type="ARBA" id="ARBA00023128"/>
    </source>
</evidence>
<feature type="compositionally biased region" description="Basic and acidic residues" evidence="11">
    <location>
        <begin position="1"/>
        <end position="11"/>
    </location>
</feature>
<dbReference type="InterPro" id="IPR006282">
    <property type="entry name" value="Thi_PPkinase"/>
</dbReference>
<dbReference type="Gene3D" id="1.10.8.60">
    <property type="match status" value="1"/>
</dbReference>
<dbReference type="InterPro" id="IPR041569">
    <property type="entry name" value="AAA_lid_3"/>
</dbReference>
<dbReference type="EMBL" id="JBBPBN010000086">
    <property type="protein sequence ID" value="KAK8982205.1"/>
    <property type="molecule type" value="Genomic_DNA"/>
</dbReference>
<keyword evidence="6" id="KW-0418">Kinase</keyword>
<dbReference type="PANTHER" id="PTHR45644">
    <property type="entry name" value="AAA ATPASE, PUTATIVE (AFU_ORTHOLOGUE AFUA_2G12920)-RELATED-RELATED"/>
    <property type="match status" value="1"/>
</dbReference>
<dbReference type="PROSITE" id="PS00674">
    <property type="entry name" value="AAA"/>
    <property type="match status" value="1"/>
</dbReference>
<evidence type="ECO:0000256" key="4">
    <source>
        <dbReference type="ARBA" id="ARBA00022679"/>
    </source>
</evidence>
<dbReference type="Pfam" id="PF04265">
    <property type="entry name" value="TPK_B1_binding"/>
    <property type="match status" value="1"/>
</dbReference>
<name>A0ABR2P1A9_9ROSI</name>
<keyword evidence="4" id="KW-0808">Transferase</keyword>
<dbReference type="Gene3D" id="3.40.50.10240">
    <property type="entry name" value="Thiamin pyrophosphokinase, catalytic domain"/>
    <property type="match status" value="1"/>
</dbReference>
<dbReference type="Pfam" id="PF00004">
    <property type="entry name" value="AAA"/>
    <property type="match status" value="1"/>
</dbReference>
<comment type="subcellular location">
    <subcellularLocation>
        <location evidence="1">Cytoplasm</location>
        <location evidence="1">Cytosol</location>
    </subcellularLocation>
    <subcellularLocation>
        <location evidence="2">Mitochondrion outer membrane</location>
        <topology evidence="2">Single-pass membrane protein</topology>
    </subcellularLocation>
</comment>
<dbReference type="PANTHER" id="PTHR45644:SF73">
    <property type="entry name" value="AAA-TYPE ATPASE FAMILY PROTEIN"/>
    <property type="match status" value="1"/>
</dbReference>